<dbReference type="InterPro" id="IPR005804">
    <property type="entry name" value="FA_desaturase_dom"/>
</dbReference>
<reference evidence="3 4" key="1">
    <citation type="submission" date="2021-12" db="EMBL/GenBank/DDBJ databases">
        <title>Discovery of the Pendulisporaceae a myxobacterial family with distinct sporulation behavior and unique specialized metabolism.</title>
        <authorList>
            <person name="Garcia R."/>
            <person name="Popoff A."/>
            <person name="Bader C.D."/>
            <person name="Loehr J."/>
            <person name="Walesch S."/>
            <person name="Walt C."/>
            <person name="Boldt J."/>
            <person name="Bunk B."/>
            <person name="Haeckl F.J.F.P.J."/>
            <person name="Gunesch A.P."/>
            <person name="Birkelbach J."/>
            <person name="Nuebel U."/>
            <person name="Pietschmann T."/>
            <person name="Bach T."/>
            <person name="Mueller R."/>
        </authorList>
    </citation>
    <scope>NUCLEOTIDE SEQUENCE [LARGE SCALE GENOMIC DNA]</scope>
    <source>
        <strain evidence="3 4">MSr11954</strain>
    </source>
</reference>
<gene>
    <name evidence="3" type="ORF">LZC94_29595</name>
</gene>
<dbReference type="CDD" id="cd03507">
    <property type="entry name" value="Delta12-FADS-like"/>
    <property type="match status" value="1"/>
</dbReference>
<dbReference type="PANTHER" id="PTHR19353">
    <property type="entry name" value="FATTY ACID DESATURASE 2"/>
    <property type="match status" value="1"/>
</dbReference>
<evidence type="ECO:0000313" key="4">
    <source>
        <dbReference type="Proteomes" id="UP001370348"/>
    </source>
</evidence>
<feature type="transmembrane region" description="Helical" evidence="1">
    <location>
        <begin position="122"/>
        <end position="140"/>
    </location>
</feature>
<feature type="domain" description="Fatty acid desaturase" evidence="2">
    <location>
        <begin position="29"/>
        <end position="270"/>
    </location>
</feature>
<feature type="transmembrane region" description="Helical" evidence="1">
    <location>
        <begin position="161"/>
        <end position="177"/>
    </location>
</feature>
<name>A0ABZ2LS65_9BACT</name>
<evidence type="ECO:0000313" key="3">
    <source>
        <dbReference type="EMBL" id="WXB11996.1"/>
    </source>
</evidence>
<dbReference type="RefSeq" id="WP_394821613.1">
    <property type="nucleotide sequence ID" value="NZ_CP089984.1"/>
</dbReference>
<keyword evidence="1" id="KW-0812">Transmembrane</keyword>
<keyword evidence="1" id="KW-0472">Membrane</keyword>
<protein>
    <submittedName>
        <fullName evidence="3">Fatty acid desaturase</fullName>
    </submittedName>
</protein>
<keyword evidence="1" id="KW-1133">Transmembrane helix</keyword>
<sequence length="318" mass="36536">MQLVVSLAVFAAGWALAWASLRVSYALTVLVAIPTAGSLVRLFVLQHDCGHGSFFASRKANEVVGFALGVLTMTPFQCWRRYHYVHHASSSNLDRRGFGDVRMLTVREYMELTPFRQWVYRLYRSPFVLFGVGPFLLFVLRQRLTYYIPKDWKVERLSVHVTNAAILACVLGMILLVKPAPFFAVHVPVMAFAASMGVWLFYVQHQFEDTYWRRRTDWDFVAAGMRGSSHYDLPPVLRWFTADIGIHHIHHLDCRIPNYRLRECLEANPELAKVPRLTLRASLACASLKLWDEDSQRMVRAYALAHEVYSLQQGEKGL</sequence>
<feature type="transmembrane region" description="Helical" evidence="1">
    <location>
        <begin position="183"/>
        <end position="203"/>
    </location>
</feature>
<keyword evidence="4" id="KW-1185">Reference proteome</keyword>
<dbReference type="EMBL" id="CP089984">
    <property type="protein sequence ID" value="WXB11996.1"/>
    <property type="molecule type" value="Genomic_DNA"/>
</dbReference>
<proteinExistence type="predicted"/>
<accession>A0ABZ2LS65</accession>
<dbReference type="PANTHER" id="PTHR19353:SF73">
    <property type="entry name" value="FATTY ACID DESATURASE"/>
    <property type="match status" value="1"/>
</dbReference>
<evidence type="ECO:0000259" key="2">
    <source>
        <dbReference type="Pfam" id="PF00487"/>
    </source>
</evidence>
<dbReference type="Pfam" id="PF00487">
    <property type="entry name" value="FA_desaturase"/>
    <property type="match status" value="1"/>
</dbReference>
<evidence type="ECO:0000256" key="1">
    <source>
        <dbReference type="SAM" id="Phobius"/>
    </source>
</evidence>
<organism evidence="3 4">
    <name type="scientific">Pendulispora albinea</name>
    <dbReference type="NCBI Taxonomy" id="2741071"/>
    <lineage>
        <taxon>Bacteria</taxon>
        <taxon>Pseudomonadati</taxon>
        <taxon>Myxococcota</taxon>
        <taxon>Myxococcia</taxon>
        <taxon>Myxococcales</taxon>
        <taxon>Sorangiineae</taxon>
        <taxon>Pendulisporaceae</taxon>
        <taxon>Pendulispora</taxon>
    </lineage>
</organism>
<dbReference type="Proteomes" id="UP001370348">
    <property type="component" value="Chromosome"/>
</dbReference>
<dbReference type="InterPro" id="IPR012171">
    <property type="entry name" value="Fatty_acid_desaturase"/>
</dbReference>